<dbReference type="Gene3D" id="3.40.50.1820">
    <property type="entry name" value="alpha/beta hydrolase"/>
    <property type="match status" value="1"/>
</dbReference>
<dbReference type="KEGG" id="chk:D4L85_31560"/>
<dbReference type="RefSeq" id="WP_119758095.1">
    <property type="nucleotide sequence ID" value="NZ_CP032382.1"/>
</dbReference>
<dbReference type="SUPFAM" id="SSF53474">
    <property type="entry name" value="alpha/beta-Hydrolases"/>
    <property type="match status" value="1"/>
</dbReference>
<protein>
    <submittedName>
        <fullName evidence="2">Alpha/beta hydrolase</fullName>
    </submittedName>
</protein>
<evidence type="ECO:0000259" key="1">
    <source>
        <dbReference type="Pfam" id="PF00561"/>
    </source>
</evidence>
<proteinExistence type="predicted"/>
<name>A0A385SVJ8_9BACT</name>
<dbReference type="AlphaFoldDB" id="A0A385SVJ8"/>
<dbReference type="InterPro" id="IPR029058">
    <property type="entry name" value="AB_hydrolase_fold"/>
</dbReference>
<accession>A0A385SVJ8</accession>
<dbReference type="PANTHER" id="PTHR46438">
    <property type="entry name" value="ALPHA/BETA-HYDROLASES SUPERFAMILY PROTEIN"/>
    <property type="match status" value="1"/>
</dbReference>
<dbReference type="PANTHER" id="PTHR46438:SF2">
    <property type="entry name" value="ALPHA_BETA-HYDROLASES SUPERFAMILY PROTEIN"/>
    <property type="match status" value="1"/>
</dbReference>
<dbReference type="OrthoDB" id="252464at2"/>
<reference evidence="3" key="1">
    <citation type="submission" date="2018-09" db="EMBL/GenBank/DDBJ databases">
        <title>Chryseolinea sp. KIS68-18 isolated from soil.</title>
        <authorList>
            <person name="Weon H.-Y."/>
            <person name="Kwon S.-W."/>
            <person name="Lee S.A."/>
        </authorList>
    </citation>
    <scope>NUCLEOTIDE SEQUENCE [LARGE SCALE GENOMIC DNA]</scope>
    <source>
        <strain evidence="3">KIS68-18</strain>
    </source>
</reference>
<organism evidence="2 3">
    <name type="scientific">Chryseolinea soli</name>
    <dbReference type="NCBI Taxonomy" id="2321403"/>
    <lineage>
        <taxon>Bacteria</taxon>
        <taxon>Pseudomonadati</taxon>
        <taxon>Bacteroidota</taxon>
        <taxon>Cytophagia</taxon>
        <taxon>Cytophagales</taxon>
        <taxon>Fulvivirgaceae</taxon>
        <taxon>Chryseolinea</taxon>
    </lineage>
</organism>
<dbReference type="EMBL" id="CP032382">
    <property type="protein sequence ID" value="AYB34842.1"/>
    <property type="molecule type" value="Genomic_DNA"/>
</dbReference>
<dbReference type="InterPro" id="IPR000073">
    <property type="entry name" value="AB_hydrolase_1"/>
</dbReference>
<sequence>MSENNLPNIGAVATAEIDGLAIRYARSGASKGMPILLTAPWPESIYAFYHLAPRLAATHRVIIVDLPGFGLSQSRADVMAPEAMGDFVIKLLKYFGFSRVHAVAPDVGTPAVLFAASKQQELFESLVIGGAAMKPDLAGGALKDLIHSPEGYLANAGADGVKPYLEQAALLTPAAIIEDFRAASAGRRLEEATQFVRGYIHDLPKLEPLLLNVKTPSLILSGKHDAIVPPVNLQFLADRLPNNRHLLLEAEHRLWEEAADEYNKTIVSWLDGDYRSLLRAL</sequence>
<keyword evidence="2" id="KW-0378">Hydrolase</keyword>
<evidence type="ECO:0000313" key="2">
    <source>
        <dbReference type="EMBL" id="AYB34842.1"/>
    </source>
</evidence>
<keyword evidence="3" id="KW-1185">Reference proteome</keyword>
<dbReference type="Proteomes" id="UP000266183">
    <property type="component" value="Chromosome"/>
</dbReference>
<gene>
    <name evidence="2" type="ORF">D4L85_31560</name>
</gene>
<dbReference type="Pfam" id="PF00561">
    <property type="entry name" value="Abhydrolase_1"/>
    <property type="match status" value="1"/>
</dbReference>
<feature type="domain" description="AB hydrolase-1" evidence="1">
    <location>
        <begin position="41"/>
        <end position="252"/>
    </location>
</feature>
<dbReference type="GO" id="GO:0016787">
    <property type="term" value="F:hydrolase activity"/>
    <property type="evidence" value="ECO:0007669"/>
    <property type="project" value="UniProtKB-KW"/>
</dbReference>
<dbReference type="PRINTS" id="PR00111">
    <property type="entry name" value="ABHYDROLASE"/>
</dbReference>
<evidence type="ECO:0000313" key="3">
    <source>
        <dbReference type="Proteomes" id="UP000266183"/>
    </source>
</evidence>